<evidence type="ECO:0000256" key="4">
    <source>
        <dbReference type="ARBA" id="ARBA00022723"/>
    </source>
</evidence>
<dbReference type="Gene3D" id="3.40.50.300">
    <property type="entry name" value="P-loop containing nucleotide triphosphate hydrolases"/>
    <property type="match status" value="2"/>
</dbReference>
<dbReference type="EC" id="3.6.4.-" evidence="11"/>
<gene>
    <name evidence="11" type="ORF">HDA32_006067</name>
</gene>
<dbReference type="Gene3D" id="1.10.3210.30">
    <property type="match status" value="1"/>
</dbReference>
<evidence type="ECO:0000256" key="1">
    <source>
        <dbReference type="ARBA" id="ARBA00006847"/>
    </source>
</evidence>
<dbReference type="CDD" id="cd09641">
    <property type="entry name" value="Cas3''_I"/>
    <property type="match status" value="1"/>
</dbReference>
<dbReference type="NCBIfam" id="TIGR01587">
    <property type="entry name" value="cas3_core"/>
    <property type="match status" value="1"/>
</dbReference>
<dbReference type="GO" id="GO:0004519">
    <property type="term" value="F:endonuclease activity"/>
    <property type="evidence" value="ECO:0007669"/>
    <property type="project" value="UniProtKB-KW"/>
</dbReference>
<evidence type="ECO:0000313" key="11">
    <source>
        <dbReference type="EMBL" id="NYE50947.1"/>
    </source>
</evidence>
<dbReference type="NCBIfam" id="TIGR01596">
    <property type="entry name" value="cas3_HD"/>
    <property type="match status" value="1"/>
</dbReference>
<evidence type="ECO:0000313" key="12">
    <source>
        <dbReference type="Proteomes" id="UP000589036"/>
    </source>
</evidence>
<keyword evidence="7 11" id="KW-0347">Helicase</keyword>
<evidence type="ECO:0000256" key="7">
    <source>
        <dbReference type="ARBA" id="ARBA00022806"/>
    </source>
</evidence>
<dbReference type="EC" id="3.1.-.-" evidence="11"/>
<keyword evidence="12" id="KW-1185">Reference proteome</keyword>
<keyword evidence="11" id="KW-0255">Endonuclease</keyword>
<evidence type="ECO:0000256" key="8">
    <source>
        <dbReference type="ARBA" id="ARBA00022840"/>
    </source>
</evidence>
<evidence type="ECO:0000256" key="5">
    <source>
        <dbReference type="ARBA" id="ARBA00022741"/>
    </source>
</evidence>
<dbReference type="PROSITE" id="PS51643">
    <property type="entry name" value="HD_CAS3"/>
    <property type="match status" value="1"/>
</dbReference>
<dbReference type="GO" id="GO:0016787">
    <property type="term" value="F:hydrolase activity"/>
    <property type="evidence" value="ECO:0007669"/>
    <property type="project" value="UniProtKB-KW"/>
</dbReference>
<evidence type="ECO:0000256" key="6">
    <source>
        <dbReference type="ARBA" id="ARBA00022801"/>
    </source>
</evidence>
<keyword evidence="5" id="KW-0547">Nucleotide-binding</keyword>
<keyword evidence="9" id="KW-0051">Antiviral defense</keyword>
<dbReference type="InterPro" id="IPR038257">
    <property type="entry name" value="CRISPR-assoc_Cas3_HD_sf"/>
</dbReference>
<sequence>MACHSLDSAAAALVLWREYLSPGVRETIAAAMRTDTEQAGRNVAFWAGMHDVGKLTGEFQRQIDVDLSAYPGEEDTGSRRSHGTATGEWLPLALPCVGYSADPSSSVTPLVSQLLGGHHGRFGDQPESRTGDPLTEFGFASGPWEEQRRALLHTVFDVLDRPAQPEELDGPMAAVVCGLVVLADWLVSQERFILRRLQSPPADGTGKALRAHFEESLRQIPSLLDGAGLGHITVPPATFTDSFPHITKPNGLQTSLAAHLPSLCAGPGLVLITAPMGEGKTEAAYHVADLLGEATGRQGRFIALPTMATADQMHTRFRSYAEHRADYVDPDRPATLALLHSMAWLNPDYVPADLPATSTVLSGSTSEHRVTPFAATDWLLGPKRGLLASWSVGTIDQALMAVLPAKHNMVRMFGLTGKVVVVDETHAVDPYMQVLLEQLLRWLGALEVPVVLLSATLHHSIANSLVKAYLEGARGRRWKRSEPQPVTDVSYPGWLHADARTCAVTRNLDLDPAPIATTGRAPLTVELAEVGSREGRPDRSAVLRSKLAPLVEQGGCAAVICTTVAEAQATYGLLADWFAEHGEDAPELHLLHSRFPNRQRTEITETIIRRFGKDGAREGSRPGQRRQPRAAVLVATQVIEQSLDLDVDLMITDIAPVSLLLQRAGRCWRHEHLGIIERPAWAAGPGLVVLVPERPEGADGDAPQRFPRSWQMVYPLSLLQRTHALLRRRSGEVIRIPEDVQSLVDGVYDDESLAEDLEADLKRMGEEMALRGFARDAVIPSPTAVEGNLLGLSKLGFDVDEHMLATRFGADSVRVLCCYVDAHGKWWLDPECSLPLPETGAGEKGSFTMEQLRELVSRTIPVRAEQWYGQRLPEANRPPDPWEKSAHLRELVLLPHGVLEDGTIVPAELGGREWLLDPRKGLIH</sequence>
<dbReference type="InterPro" id="IPR027417">
    <property type="entry name" value="P-loop_NTPase"/>
</dbReference>
<proteinExistence type="inferred from homology"/>
<dbReference type="SMART" id="SM00490">
    <property type="entry name" value="HELICc"/>
    <property type="match status" value="1"/>
</dbReference>
<keyword evidence="4" id="KW-0479">Metal-binding</keyword>
<reference evidence="11 12" key="1">
    <citation type="submission" date="2020-07" db="EMBL/GenBank/DDBJ databases">
        <title>Sequencing the genomes of 1000 actinobacteria strains.</title>
        <authorList>
            <person name="Klenk H.-P."/>
        </authorList>
    </citation>
    <scope>NUCLEOTIDE SEQUENCE [LARGE SCALE GENOMIC DNA]</scope>
    <source>
        <strain evidence="11 12">CXB654</strain>
    </source>
</reference>
<keyword evidence="8" id="KW-0067">ATP-binding</keyword>
<dbReference type="AlphaFoldDB" id="A0A852U5Q0"/>
<keyword evidence="3" id="KW-0540">Nuclease</keyword>
<feature type="domain" description="HD Cas3-type" evidence="10">
    <location>
        <begin position="1"/>
        <end position="186"/>
    </location>
</feature>
<dbReference type="PANTHER" id="PTHR47963:SF9">
    <property type="entry name" value="CRISPR-ASSOCIATED ENDONUCLEASE_HELICASE CAS3"/>
    <property type="match status" value="1"/>
</dbReference>
<dbReference type="EMBL" id="JACCCC010000001">
    <property type="protein sequence ID" value="NYE50947.1"/>
    <property type="molecule type" value="Genomic_DNA"/>
</dbReference>
<comment type="similarity">
    <text evidence="2">In the central section; belongs to the CRISPR-associated helicase Cas3 family.</text>
</comment>
<dbReference type="Pfam" id="PF18019">
    <property type="entry name" value="Cas3_HD"/>
    <property type="match status" value="1"/>
</dbReference>
<evidence type="ECO:0000256" key="3">
    <source>
        <dbReference type="ARBA" id="ARBA00022722"/>
    </source>
</evidence>
<dbReference type="GO" id="GO:0051607">
    <property type="term" value="P:defense response to virus"/>
    <property type="evidence" value="ECO:0007669"/>
    <property type="project" value="UniProtKB-KW"/>
</dbReference>
<dbReference type="InterPro" id="IPR006483">
    <property type="entry name" value="CRISPR-assoc_Cas3_HD"/>
</dbReference>
<organism evidence="11 12">
    <name type="scientific">Spinactinospora alkalitolerans</name>
    <dbReference type="NCBI Taxonomy" id="687207"/>
    <lineage>
        <taxon>Bacteria</taxon>
        <taxon>Bacillati</taxon>
        <taxon>Actinomycetota</taxon>
        <taxon>Actinomycetes</taxon>
        <taxon>Streptosporangiales</taxon>
        <taxon>Nocardiopsidaceae</taxon>
        <taxon>Spinactinospora</taxon>
    </lineage>
</organism>
<dbReference type="InterPro" id="IPR050547">
    <property type="entry name" value="DEAD_box_RNA_helicases"/>
</dbReference>
<dbReference type="PANTHER" id="PTHR47963">
    <property type="entry name" value="DEAD-BOX ATP-DEPENDENT RNA HELICASE 47, MITOCHONDRIAL"/>
    <property type="match status" value="1"/>
</dbReference>
<keyword evidence="6 11" id="KW-0378">Hydrolase</keyword>
<comment type="similarity">
    <text evidence="1">In the N-terminal section; belongs to the CRISPR-associated nuclease Cas3-HD family.</text>
</comment>
<accession>A0A852U5Q0</accession>
<dbReference type="GO" id="GO:0003724">
    <property type="term" value="F:RNA helicase activity"/>
    <property type="evidence" value="ECO:0007669"/>
    <property type="project" value="TreeGrafter"/>
</dbReference>
<protein>
    <submittedName>
        <fullName evidence="11">CRISPR-associated endonuclease/helicase Cas3</fullName>
        <ecNumber evidence="11">3.1.-.-</ecNumber>
        <ecNumber evidence="11">3.6.4.-</ecNumber>
    </submittedName>
</protein>
<dbReference type="Proteomes" id="UP000589036">
    <property type="component" value="Unassembled WGS sequence"/>
</dbReference>
<dbReference type="Pfam" id="PF22590">
    <property type="entry name" value="Cas3-like_C_2"/>
    <property type="match status" value="1"/>
</dbReference>
<dbReference type="InterPro" id="IPR001650">
    <property type="entry name" value="Helicase_C-like"/>
</dbReference>
<evidence type="ECO:0000259" key="10">
    <source>
        <dbReference type="PROSITE" id="PS51643"/>
    </source>
</evidence>
<dbReference type="InterPro" id="IPR006474">
    <property type="entry name" value="Helicase_Cas3_CRISPR-ass_core"/>
</dbReference>
<dbReference type="GO" id="GO:0003723">
    <property type="term" value="F:RNA binding"/>
    <property type="evidence" value="ECO:0007669"/>
    <property type="project" value="TreeGrafter"/>
</dbReference>
<evidence type="ECO:0000256" key="2">
    <source>
        <dbReference type="ARBA" id="ARBA00009046"/>
    </source>
</evidence>
<comment type="caution">
    <text evidence="11">The sequence shown here is derived from an EMBL/GenBank/DDBJ whole genome shotgun (WGS) entry which is preliminary data.</text>
</comment>
<dbReference type="InterPro" id="IPR054712">
    <property type="entry name" value="Cas3-like_dom"/>
</dbReference>
<evidence type="ECO:0000256" key="9">
    <source>
        <dbReference type="ARBA" id="ARBA00023118"/>
    </source>
</evidence>
<dbReference type="CDD" id="cd17930">
    <property type="entry name" value="DEXHc_cas3"/>
    <property type="match status" value="1"/>
</dbReference>
<dbReference type="SUPFAM" id="SSF52540">
    <property type="entry name" value="P-loop containing nucleoside triphosphate hydrolases"/>
    <property type="match status" value="1"/>
</dbReference>
<name>A0A852U5Q0_9ACTN</name>
<dbReference type="GO" id="GO:0005524">
    <property type="term" value="F:ATP binding"/>
    <property type="evidence" value="ECO:0007669"/>
    <property type="project" value="UniProtKB-KW"/>
</dbReference>
<dbReference type="GO" id="GO:0046872">
    <property type="term" value="F:metal ion binding"/>
    <property type="evidence" value="ECO:0007669"/>
    <property type="project" value="UniProtKB-KW"/>
</dbReference>